<proteinExistence type="predicted"/>
<keyword evidence="2" id="KW-1185">Reference proteome</keyword>
<evidence type="ECO:0000313" key="2">
    <source>
        <dbReference type="Proteomes" id="UP000223906"/>
    </source>
</evidence>
<sequence length="98" mass="11218">MANDVYCRFKVKVQVNGTTHFDGYSTMNAFHHMMDTLFQSLAAPTMNFGVMDRYLENAHMHYDMMIGQTHVAFEVLAIADPYGVRKGDEPLENKPSIR</sequence>
<accession>A0A1W6DX44</accession>
<name>A0A1W6DX44_9CAUD</name>
<evidence type="ECO:0000313" key="1">
    <source>
        <dbReference type="EMBL" id="ARK07436.1"/>
    </source>
</evidence>
<protein>
    <submittedName>
        <fullName evidence="1">Uncharacterized protein</fullName>
    </submittedName>
</protein>
<dbReference type="EMBL" id="KY629563">
    <property type="protein sequence ID" value="ARK07436.1"/>
    <property type="molecule type" value="Genomic_DNA"/>
</dbReference>
<dbReference type="Proteomes" id="UP000223906">
    <property type="component" value="Segment"/>
</dbReference>
<organism evidence="1 2">
    <name type="scientific">Sphingobium phage Lacusarx</name>
    <dbReference type="NCBI Taxonomy" id="1980139"/>
    <lineage>
        <taxon>Viruses</taxon>
        <taxon>Duplodnaviria</taxon>
        <taxon>Heunggongvirae</taxon>
        <taxon>Uroviricota</taxon>
        <taxon>Caudoviricetes</taxon>
        <taxon>Lacusarxvirus</taxon>
        <taxon>Lacusarxvirus lacusarx</taxon>
    </lineage>
</organism>
<gene>
    <name evidence="1" type="ORF">LAV_00036</name>
</gene>
<reference evidence="1 2" key="1">
    <citation type="submission" date="2017-02" db="EMBL/GenBank/DDBJ databases">
        <title>The first characterized phage against a member of the ecologically important #sphingomonads reveals high dissimilarity against all other known phages.</title>
        <authorList>
            <person name="Nielsen T.K."/>
            <person name="Carstens A.B."/>
            <person name="Kot W."/>
            <person name="Lametsch R."/>
            <person name="Neve H."/>
            <person name="Hansen L.H."/>
        </authorList>
    </citation>
    <scope>NUCLEOTIDE SEQUENCE [LARGE SCALE GENOMIC DNA]</scope>
</reference>